<dbReference type="RefSeq" id="WP_179355071.1">
    <property type="nucleotide sequence ID" value="NZ_CP058627.1"/>
</dbReference>
<organism evidence="1 2">
    <name type="scientific">Chitinibacter bivalviorum</name>
    <dbReference type="NCBI Taxonomy" id="2739434"/>
    <lineage>
        <taxon>Bacteria</taxon>
        <taxon>Pseudomonadati</taxon>
        <taxon>Pseudomonadota</taxon>
        <taxon>Betaproteobacteria</taxon>
        <taxon>Neisseriales</taxon>
        <taxon>Chitinibacteraceae</taxon>
        <taxon>Chitinibacter</taxon>
    </lineage>
</organism>
<evidence type="ECO:0000313" key="2">
    <source>
        <dbReference type="Proteomes" id="UP000509597"/>
    </source>
</evidence>
<keyword evidence="2" id="KW-1185">Reference proteome</keyword>
<protein>
    <submittedName>
        <fullName evidence="1">Uncharacterized protein</fullName>
    </submittedName>
</protein>
<dbReference type="AlphaFoldDB" id="A0A7H9BJX4"/>
<evidence type="ECO:0000313" key="1">
    <source>
        <dbReference type="EMBL" id="QLG88558.1"/>
    </source>
</evidence>
<name>A0A7H9BJX4_9NEIS</name>
<sequence>MAKADFFVFTKKTSFMQRIADLVRSGHRRYVMGTISNEKAPFLVEKFTRLYDVNLPRLKACRRREKGSATARLLWWHDENRPAILTWILLVTDGDLLIDGLEKWQDPTEPKHRIRLTGYELVRITKRTEPKPVWTWRYDKERLQDLRNEVVIAIRQRHDHDLERLIALFWKSPGFAGIRDQVKAVGMLIKTDWKRTRKDGETMPAIPKHLGYVQRLADKGKPFSAFRSCSPIL</sequence>
<accession>A0A7H9BJX4</accession>
<proteinExistence type="predicted"/>
<reference evidence="1 2" key="1">
    <citation type="submission" date="2020-07" db="EMBL/GenBank/DDBJ databases">
        <title>Complete genome sequence of Chitinibacter sp. 2T18.</title>
        <authorList>
            <person name="Bae J.-W."/>
            <person name="Choi J.-W."/>
        </authorList>
    </citation>
    <scope>NUCLEOTIDE SEQUENCE [LARGE SCALE GENOMIC DNA]</scope>
    <source>
        <strain evidence="1 2">2T18</strain>
    </source>
</reference>
<dbReference type="EMBL" id="CP058627">
    <property type="protein sequence ID" value="QLG88558.1"/>
    <property type="molecule type" value="Genomic_DNA"/>
</dbReference>
<dbReference type="Proteomes" id="UP000509597">
    <property type="component" value="Chromosome"/>
</dbReference>
<dbReference type="KEGG" id="chiz:HQ393_10060"/>
<gene>
    <name evidence="1" type="ORF">HQ393_10060</name>
</gene>